<protein>
    <submittedName>
        <fullName evidence="2">Uncharacterized protein</fullName>
    </submittedName>
</protein>
<keyword evidence="1" id="KW-0812">Transmembrane</keyword>
<evidence type="ECO:0000313" key="2">
    <source>
        <dbReference type="EMBL" id="GAA5048973.1"/>
    </source>
</evidence>
<dbReference type="Proteomes" id="UP001501729">
    <property type="component" value="Unassembled WGS sequence"/>
</dbReference>
<gene>
    <name evidence="2" type="ORF">GCM10025751_21280</name>
</gene>
<feature type="transmembrane region" description="Helical" evidence="1">
    <location>
        <begin position="15"/>
        <end position="33"/>
    </location>
</feature>
<dbReference type="RefSeq" id="WP_227776854.1">
    <property type="nucleotide sequence ID" value="NZ_BAABKX010000003.1"/>
</dbReference>
<evidence type="ECO:0000313" key="3">
    <source>
        <dbReference type="Proteomes" id="UP001501729"/>
    </source>
</evidence>
<feature type="transmembrane region" description="Helical" evidence="1">
    <location>
        <begin position="39"/>
        <end position="59"/>
    </location>
</feature>
<comment type="caution">
    <text evidence="2">The sequence shown here is derived from an EMBL/GenBank/DDBJ whole genome shotgun (WGS) entry which is preliminary data.</text>
</comment>
<dbReference type="EMBL" id="BAABKX010000003">
    <property type="protein sequence ID" value="GAA5048973.1"/>
    <property type="molecule type" value="Genomic_DNA"/>
</dbReference>
<keyword evidence="1" id="KW-0472">Membrane</keyword>
<dbReference type="AlphaFoldDB" id="A0AAV3UGH3"/>
<reference evidence="2 3" key="1">
    <citation type="journal article" date="2019" name="Int. J. Syst. Evol. Microbiol.">
        <title>The Global Catalogue of Microorganisms (GCM) 10K type strain sequencing project: providing services to taxonomists for standard genome sequencing and annotation.</title>
        <authorList>
            <consortium name="The Broad Institute Genomics Platform"/>
            <consortium name="The Broad Institute Genome Sequencing Center for Infectious Disease"/>
            <person name="Wu L."/>
            <person name="Ma J."/>
        </authorList>
    </citation>
    <scope>NUCLEOTIDE SEQUENCE [LARGE SCALE GENOMIC DNA]</scope>
    <source>
        <strain evidence="2 3">JCM 17504</strain>
    </source>
</reference>
<organism evidence="2 3">
    <name type="scientific">Haladaptatus pallidirubidus</name>
    <dbReference type="NCBI Taxonomy" id="1008152"/>
    <lineage>
        <taxon>Archaea</taxon>
        <taxon>Methanobacteriati</taxon>
        <taxon>Methanobacteriota</taxon>
        <taxon>Stenosarchaea group</taxon>
        <taxon>Halobacteria</taxon>
        <taxon>Halobacteriales</taxon>
        <taxon>Haladaptataceae</taxon>
        <taxon>Haladaptatus</taxon>
    </lineage>
</organism>
<keyword evidence="3" id="KW-1185">Reference proteome</keyword>
<keyword evidence="1" id="KW-1133">Transmembrane helix</keyword>
<sequence length="69" mass="7778">MDESHLQNQLSRIRFRQYLILTLLIIPDLYIIAEVIGFWSAGVLGTMFALGVFAMVVVNHRSSRTAAGR</sequence>
<proteinExistence type="predicted"/>
<evidence type="ECO:0000256" key="1">
    <source>
        <dbReference type="SAM" id="Phobius"/>
    </source>
</evidence>
<accession>A0AAV3UGH3</accession>
<dbReference type="GeneID" id="68613292"/>
<name>A0AAV3UGH3_9EURY</name>